<sequence>MSRAFLAAGALLASAALALADGDMHQSPELVNAPIAAPAAVAPAAPVAEAAPPSRRSGRRRTRLARAHERRVARAAAALTRSVDPFGGIRHLTIGSVPAPLPPAHGDDVGAAVATLEAPAPAGNREAAAPTPDTSASAFEGAREAASHSLAEMLAKHAFEEGVPVALAKAVVRIESGGNARASNHGALGLMQIKWATARAVGFSGPAAGLLVADTNLRFGMKVLAQAYRDAHGDLCGALMRYQSGHLARRANAANRAYCARARSLMARG</sequence>
<dbReference type="Gene3D" id="1.10.530.10">
    <property type="match status" value="1"/>
</dbReference>
<dbReference type="InterPro" id="IPR023346">
    <property type="entry name" value="Lysozyme-like_dom_sf"/>
</dbReference>
<dbReference type="Proteomes" id="UP000290759">
    <property type="component" value="Unassembled WGS sequence"/>
</dbReference>
<keyword evidence="3" id="KW-0732">Signal</keyword>
<evidence type="ECO:0000256" key="2">
    <source>
        <dbReference type="SAM" id="MobiDB-lite"/>
    </source>
</evidence>
<evidence type="ECO:0000256" key="3">
    <source>
        <dbReference type="SAM" id="SignalP"/>
    </source>
</evidence>
<feature type="compositionally biased region" description="Low complexity" evidence="2">
    <location>
        <begin position="122"/>
        <end position="138"/>
    </location>
</feature>
<dbReference type="Pfam" id="PF01464">
    <property type="entry name" value="SLT"/>
    <property type="match status" value="1"/>
</dbReference>
<keyword evidence="6" id="KW-1185">Reference proteome</keyword>
<evidence type="ECO:0000259" key="4">
    <source>
        <dbReference type="Pfam" id="PF01464"/>
    </source>
</evidence>
<reference evidence="5 6" key="1">
    <citation type="submission" date="2018-12" db="EMBL/GenBank/DDBJ databases">
        <authorList>
            <person name="Grouzdev D.S."/>
            <person name="Krutkina M.S."/>
        </authorList>
    </citation>
    <scope>NUCLEOTIDE SEQUENCE [LARGE SCALE GENOMIC DNA]</scope>
    <source>
        <strain evidence="5 6">RmlP026</strain>
    </source>
</reference>
<dbReference type="InterPro" id="IPR008258">
    <property type="entry name" value="Transglycosylase_SLT_dom_1"/>
</dbReference>
<accession>A0A4V1RV76</accession>
<gene>
    <name evidence="5" type="ORF">D3273_00045</name>
</gene>
<feature type="compositionally biased region" description="Basic residues" evidence="2">
    <location>
        <begin position="56"/>
        <end position="65"/>
    </location>
</feature>
<proteinExistence type="inferred from homology"/>
<evidence type="ECO:0000256" key="1">
    <source>
        <dbReference type="ARBA" id="ARBA00009387"/>
    </source>
</evidence>
<dbReference type="RefSeq" id="WP_129222543.1">
    <property type="nucleotide sequence ID" value="NZ_QYBB01000001.1"/>
</dbReference>
<dbReference type="OrthoDB" id="9788661at2"/>
<name>A0A4V1RV76_9HYPH</name>
<evidence type="ECO:0000313" key="6">
    <source>
        <dbReference type="Proteomes" id="UP000290759"/>
    </source>
</evidence>
<reference evidence="5 6" key="2">
    <citation type="submission" date="2019-02" db="EMBL/GenBank/DDBJ databases">
        <title>'Lichenibacterium ramalinii' gen. nov. sp. nov., 'Lichenibacterium minor' gen. nov. sp. nov.</title>
        <authorList>
            <person name="Pankratov T."/>
        </authorList>
    </citation>
    <scope>NUCLEOTIDE SEQUENCE [LARGE SCALE GENOMIC DNA]</scope>
    <source>
        <strain evidence="5 6">RmlP026</strain>
    </source>
</reference>
<organism evidence="5 6">
    <name type="scientific">Lichenibacterium minor</name>
    <dbReference type="NCBI Taxonomy" id="2316528"/>
    <lineage>
        <taxon>Bacteria</taxon>
        <taxon>Pseudomonadati</taxon>
        <taxon>Pseudomonadota</taxon>
        <taxon>Alphaproteobacteria</taxon>
        <taxon>Hyphomicrobiales</taxon>
        <taxon>Lichenihabitantaceae</taxon>
        <taxon>Lichenibacterium</taxon>
    </lineage>
</organism>
<dbReference type="CDD" id="cd00254">
    <property type="entry name" value="LT-like"/>
    <property type="match status" value="1"/>
</dbReference>
<dbReference type="SUPFAM" id="SSF53955">
    <property type="entry name" value="Lysozyme-like"/>
    <property type="match status" value="1"/>
</dbReference>
<comment type="caution">
    <text evidence="5">The sequence shown here is derived from an EMBL/GenBank/DDBJ whole genome shotgun (WGS) entry which is preliminary data.</text>
</comment>
<feature type="region of interest" description="Disordered" evidence="2">
    <location>
        <begin position="122"/>
        <end position="142"/>
    </location>
</feature>
<feature type="region of interest" description="Disordered" evidence="2">
    <location>
        <begin position="45"/>
        <end position="68"/>
    </location>
</feature>
<dbReference type="EMBL" id="QYBB01000001">
    <property type="protein sequence ID" value="RYC33684.1"/>
    <property type="molecule type" value="Genomic_DNA"/>
</dbReference>
<dbReference type="AlphaFoldDB" id="A0A4V1RV76"/>
<feature type="compositionally biased region" description="Low complexity" evidence="2">
    <location>
        <begin position="45"/>
        <end position="55"/>
    </location>
</feature>
<feature type="chain" id="PRO_5020682157" evidence="3">
    <location>
        <begin position="21"/>
        <end position="269"/>
    </location>
</feature>
<evidence type="ECO:0000313" key="5">
    <source>
        <dbReference type="EMBL" id="RYC33684.1"/>
    </source>
</evidence>
<protein>
    <submittedName>
        <fullName evidence="5">Lytic transglycosylase domain-containing protein</fullName>
    </submittedName>
</protein>
<feature type="signal peptide" evidence="3">
    <location>
        <begin position="1"/>
        <end position="20"/>
    </location>
</feature>
<feature type="domain" description="Transglycosylase SLT" evidence="4">
    <location>
        <begin position="156"/>
        <end position="254"/>
    </location>
</feature>
<comment type="similarity">
    <text evidence="1">Belongs to the virb1 family.</text>
</comment>